<dbReference type="InterPro" id="IPR036071">
    <property type="entry name" value="AMMECR1_dom_sf"/>
</dbReference>
<dbReference type="EMBL" id="MBFR01000118">
    <property type="protein sequence ID" value="PVU93716.1"/>
    <property type="molecule type" value="Genomic_DNA"/>
</dbReference>
<comment type="caution">
    <text evidence="2">The sequence shown here is derived from an EMBL/GenBank/DDBJ whole genome shotgun (WGS) entry which is preliminary data.</text>
</comment>
<name>A0A2T9YN06_9FUNG</name>
<evidence type="ECO:0000313" key="2">
    <source>
        <dbReference type="EMBL" id="PVU93716.1"/>
    </source>
</evidence>
<feature type="domain" description="AMMECR1" evidence="1">
    <location>
        <begin position="1"/>
        <end position="190"/>
    </location>
</feature>
<keyword evidence="3" id="KW-1185">Reference proteome</keyword>
<dbReference type="PROSITE" id="PS51112">
    <property type="entry name" value="AMMECR1"/>
    <property type="match status" value="1"/>
</dbReference>
<evidence type="ECO:0000313" key="3">
    <source>
        <dbReference type="Proteomes" id="UP000245383"/>
    </source>
</evidence>
<dbReference type="InterPro" id="IPR002733">
    <property type="entry name" value="AMMECR1_domain"/>
</dbReference>
<dbReference type="SUPFAM" id="SSF143447">
    <property type="entry name" value="AMMECR1-like"/>
    <property type="match status" value="1"/>
</dbReference>
<sequence length="192" mass="22177">MATEAHCIFCFDVLTSKLDDKTHDISATFAPAKYPLFVTWKLPDEHDQVLRGCIGTFQNVNLATHLKEYSILSAFEDSRFDPIEKHELPHLINCVSLLTNFEKADNYLDWKVGEHGIQITFLDGTEVRNGTFLPEVAVEQEWDNEETIQHLIRKAGYRSKITPKLLNSLQVVRYQSSKKQLTYSEYIKIKQN</sequence>
<dbReference type="InterPro" id="IPR023473">
    <property type="entry name" value="AMMECR1"/>
</dbReference>
<proteinExistence type="predicted"/>
<protein>
    <recommendedName>
        <fullName evidence="1">AMMECR1 domain-containing protein</fullName>
    </recommendedName>
</protein>
<dbReference type="Pfam" id="PF01871">
    <property type="entry name" value="AMMECR1"/>
    <property type="match status" value="1"/>
</dbReference>
<dbReference type="InterPro" id="IPR027485">
    <property type="entry name" value="AMMECR1_N"/>
</dbReference>
<dbReference type="OrthoDB" id="24630at2759"/>
<reference evidence="2 3" key="1">
    <citation type="journal article" date="2018" name="MBio">
        <title>Comparative Genomics Reveals the Core Gene Toolbox for the Fungus-Insect Symbiosis.</title>
        <authorList>
            <person name="Wang Y."/>
            <person name="Stata M."/>
            <person name="Wang W."/>
            <person name="Stajich J.E."/>
            <person name="White M.M."/>
            <person name="Moncalvo J.M."/>
        </authorList>
    </citation>
    <scope>NUCLEOTIDE SEQUENCE [LARGE SCALE GENOMIC DNA]</scope>
    <source>
        <strain evidence="2 3">SWE-8-4</strain>
    </source>
</reference>
<gene>
    <name evidence="2" type="ORF">BB561_003077</name>
</gene>
<dbReference type="PANTHER" id="PTHR13016">
    <property type="entry name" value="AMMECR1 HOMOLOG"/>
    <property type="match status" value="1"/>
</dbReference>
<accession>A0A2T9YN06</accession>
<dbReference type="Gene3D" id="3.30.700.20">
    <property type="entry name" value="Hypothetical protein ph0010, domain 1"/>
    <property type="match status" value="1"/>
</dbReference>
<evidence type="ECO:0000259" key="1">
    <source>
        <dbReference type="PROSITE" id="PS51112"/>
    </source>
</evidence>
<dbReference type="PANTHER" id="PTHR13016:SF0">
    <property type="entry name" value="AMME SYNDROME CANDIDATE GENE 1 PROTEIN"/>
    <property type="match status" value="1"/>
</dbReference>
<dbReference type="AlphaFoldDB" id="A0A2T9YN06"/>
<dbReference type="NCBIfam" id="TIGR00296">
    <property type="entry name" value="TIGR00296 family protein"/>
    <property type="match status" value="1"/>
</dbReference>
<organism evidence="2 3">
    <name type="scientific">Smittium simulii</name>
    <dbReference type="NCBI Taxonomy" id="133385"/>
    <lineage>
        <taxon>Eukaryota</taxon>
        <taxon>Fungi</taxon>
        <taxon>Fungi incertae sedis</taxon>
        <taxon>Zoopagomycota</taxon>
        <taxon>Kickxellomycotina</taxon>
        <taxon>Harpellomycetes</taxon>
        <taxon>Harpellales</taxon>
        <taxon>Legeriomycetaceae</taxon>
        <taxon>Smittium</taxon>
    </lineage>
</organism>
<dbReference type="Proteomes" id="UP000245383">
    <property type="component" value="Unassembled WGS sequence"/>
</dbReference>